<protein>
    <submittedName>
        <fullName evidence="1 3">Uncharacterized protein</fullName>
    </submittedName>
</protein>
<evidence type="ECO:0000313" key="1">
    <source>
        <dbReference type="EMBL" id="VDM02654.1"/>
    </source>
</evidence>
<proteinExistence type="predicted"/>
<reference evidence="3" key="1">
    <citation type="submission" date="2016-06" db="UniProtKB">
        <authorList>
            <consortium name="WormBaseParasite"/>
        </authorList>
    </citation>
    <scope>IDENTIFICATION</scope>
</reference>
<reference evidence="1 2" key="2">
    <citation type="submission" date="2018-11" db="EMBL/GenBank/DDBJ databases">
        <authorList>
            <consortium name="Pathogen Informatics"/>
        </authorList>
    </citation>
    <scope>NUCLEOTIDE SEQUENCE [LARGE SCALE GENOMIC DNA]</scope>
    <source>
        <strain evidence="1 2">NST_G2</strain>
    </source>
</reference>
<sequence>MTEGSSTLPILGLEGGRLRWLSGGEVPQKFAEDASRYLYSSRDHGDRVVPSKATLSVLTRALKSPLAQLPGGCAYELHFASSELALGGGGVGTDTGGEFGFP</sequence>
<dbReference type="EMBL" id="UYSU01040882">
    <property type="protein sequence ID" value="VDM02654.1"/>
    <property type="molecule type" value="Genomic_DNA"/>
</dbReference>
<keyword evidence="2" id="KW-1185">Reference proteome</keyword>
<organism evidence="3">
    <name type="scientific">Schistocephalus solidus</name>
    <name type="common">Tapeworm</name>
    <dbReference type="NCBI Taxonomy" id="70667"/>
    <lineage>
        <taxon>Eukaryota</taxon>
        <taxon>Metazoa</taxon>
        <taxon>Spiralia</taxon>
        <taxon>Lophotrochozoa</taxon>
        <taxon>Platyhelminthes</taxon>
        <taxon>Cestoda</taxon>
        <taxon>Eucestoda</taxon>
        <taxon>Diphyllobothriidea</taxon>
        <taxon>Diphyllobothriidae</taxon>
        <taxon>Schistocephalus</taxon>
    </lineage>
</organism>
<evidence type="ECO:0000313" key="3">
    <source>
        <dbReference type="WBParaSite" id="SSLN_0001688001-mRNA-1"/>
    </source>
</evidence>
<gene>
    <name evidence="1" type="ORF">SSLN_LOCUS16268</name>
</gene>
<dbReference type="Proteomes" id="UP000275846">
    <property type="component" value="Unassembled WGS sequence"/>
</dbReference>
<evidence type="ECO:0000313" key="2">
    <source>
        <dbReference type="Proteomes" id="UP000275846"/>
    </source>
</evidence>
<name>A0A183TIH0_SCHSO</name>
<dbReference type="WBParaSite" id="SSLN_0001688001-mRNA-1">
    <property type="protein sequence ID" value="SSLN_0001688001-mRNA-1"/>
    <property type="gene ID" value="SSLN_0001688001"/>
</dbReference>
<accession>A0A183TIH0</accession>
<dbReference type="AlphaFoldDB" id="A0A183TIH0"/>